<sequence>MYLITEGTAVSSVEIQLILRGQVILPAPFKFRIYINKLYQILPVAIALLHSTSNTWY</sequence>
<protein>
    <submittedName>
        <fullName evidence="1">Uncharacterized protein</fullName>
    </submittedName>
</protein>
<name>A0A926VM12_9CYAN</name>
<dbReference type="Proteomes" id="UP000641646">
    <property type="component" value="Unassembled WGS sequence"/>
</dbReference>
<reference evidence="1" key="1">
    <citation type="journal article" date="2015" name="ISME J.">
        <title>Draft Genome Sequence of Streptomyces incarnatus NRRL8089, which Produces the Nucleoside Antibiotic Sinefungin.</title>
        <authorList>
            <person name="Oshima K."/>
            <person name="Hattori M."/>
            <person name="Shimizu H."/>
            <person name="Fukuda K."/>
            <person name="Nemoto M."/>
            <person name="Inagaki K."/>
            <person name="Tamura T."/>
        </authorList>
    </citation>
    <scope>NUCLEOTIDE SEQUENCE</scope>
    <source>
        <strain evidence="1">FACHB-1375</strain>
    </source>
</reference>
<reference evidence="1" key="2">
    <citation type="submission" date="2020-08" db="EMBL/GenBank/DDBJ databases">
        <authorList>
            <person name="Chen M."/>
            <person name="Teng W."/>
            <person name="Zhao L."/>
            <person name="Hu C."/>
            <person name="Zhou Y."/>
            <person name="Han B."/>
            <person name="Song L."/>
            <person name="Shu W."/>
        </authorList>
    </citation>
    <scope>NUCLEOTIDE SEQUENCE</scope>
    <source>
        <strain evidence="1">FACHB-1375</strain>
    </source>
</reference>
<keyword evidence="2" id="KW-1185">Reference proteome</keyword>
<gene>
    <name evidence="1" type="ORF">H6G03_34870</name>
</gene>
<comment type="caution">
    <text evidence="1">The sequence shown here is derived from an EMBL/GenBank/DDBJ whole genome shotgun (WGS) entry which is preliminary data.</text>
</comment>
<evidence type="ECO:0000313" key="1">
    <source>
        <dbReference type="EMBL" id="MBD2186184.1"/>
    </source>
</evidence>
<accession>A0A926VM12</accession>
<organism evidence="1 2">
    <name type="scientific">Aerosakkonema funiforme FACHB-1375</name>
    <dbReference type="NCBI Taxonomy" id="2949571"/>
    <lineage>
        <taxon>Bacteria</taxon>
        <taxon>Bacillati</taxon>
        <taxon>Cyanobacteriota</taxon>
        <taxon>Cyanophyceae</taxon>
        <taxon>Oscillatoriophycideae</taxon>
        <taxon>Aerosakkonematales</taxon>
        <taxon>Aerosakkonemataceae</taxon>
        <taxon>Aerosakkonema</taxon>
    </lineage>
</organism>
<proteinExistence type="predicted"/>
<evidence type="ECO:0000313" key="2">
    <source>
        <dbReference type="Proteomes" id="UP000641646"/>
    </source>
</evidence>
<dbReference type="EMBL" id="JACJPW010000173">
    <property type="protein sequence ID" value="MBD2186184.1"/>
    <property type="molecule type" value="Genomic_DNA"/>
</dbReference>
<dbReference type="RefSeq" id="WP_190475254.1">
    <property type="nucleotide sequence ID" value="NZ_JACJPW010000173.1"/>
</dbReference>
<dbReference type="AlphaFoldDB" id="A0A926VM12"/>